<dbReference type="KEGG" id="shg:Sph21_0265"/>
<feature type="domain" description="SusD-like N-terminal" evidence="7">
    <location>
        <begin position="42"/>
        <end position="210"/>
    </location>
</feature>
<evidence type="ECO:0000259" key="6">
    <source>
        <dbReference type="Pfam" id="PF07980"/>
    </source>
</evidence>
<evidence type="ECO:0000256" key="2">
    <source>
        <dbReference type="ARBA" id="ARBA00006275"/>
    </source>
</evidence>
<dbReference type="Pfam" id="PF14322">
    <property type="entry name" value="SusD-like_3"/>
    <property type="match status" value="1"/>
</dbReference>
<dbReference type="AlphaFoldDB" id="F4C136"/>
<feature type="domain" description="RagB/SusD" evidence="6">
    <location>
        <begin position="307"/>
        <end position="447"/>
    </location>
</feature>
<name>F4C136_SPHS2</name>
<evidence type="ECO:0000256" key="3">
    <source>
        <dbReference type="ARBA" id="ARBA00022729"/>
    </source>
</evidence>
<dbReference type="Gene3D" id="1.25.40.390">
    <property type="match status" value="1"/>
</dbReference>
<dbReference type="GO" id="GO:0009279">
    <property type="term" value="C:cell outer membrane"/>
    <property type="evidence" value="ECO:0007669"/>
    <property type="project" value="UniProtKB-SubCell"/>
</dbReference>
<gene>
    <name evidence="8" type="ordered locus">Sph21_0265</name>
</gene>
<evidence type="ECO:0000256" key="5">
    <source>
        <dbReference type="ARBA" id="ARBA00023237"/>
    </source>
</evidence>
<dbReference type="Pfam" id="PF07980">
    <property type="entry name" value="SusD_RagB"/>
    <property type="match status" value="1"/>
</dbReference>
<protein>
    <submittedName>
        <fullName evidence="8">RagB/SusD domain-containing protein</fullName>
    </submittedName>
</protein>
<comment type="subcellular location">
    <subcellularLocation>
        <location evidence="1">Cell outer membrane</location>
    </subcellularLocation>
</comment>
<dbReference type="InterPro" id="IPR033985">
    <property type="entry name" value="SusD-like_N"/>
</dbReference>
<dbReference type="OrthoDB" id="621570at2"/>
<evidence type="ECO:0000259" key="7">
    <source>
        <dbReference type="Pfam" id="PF14322"/>
    </source>
</evidence>
<sequence length="448" mass="50870">MMKQHVFIILLSFSITGCSKLIDIDTPKNQLSADGAYADSAAVTALLANTYALLEKTVEPNLTRNLGLYADDLSFTQTTTQQTEFWNSTVSPDNSSNLNIWKNLYAVIYQCNDLLTQIEPSPISDSKKRSIKGQCFFLRALCYYFLVNLYQNVPLILHTNVNENRTINQSEPSEIYQAIISDLLEAKDHLKGEDQNIYATIWAVSALLAKTAFNLKDWKTVIDETTFVINSGRYTLESVSSVFHVDSKETVLQFWTQEGFITSATSLIPASATVVPSTLITDELYDVFDDNDLRKLQWIGTNVVTTNDEATSYHFPYKYKNRSMMDSHRECLVSIRLAEVYLLRAEAFLYLGEIAEAMADLNRIRERAGLQVLNTTDPEEVFSLLEKECRKELFAEWGIRFISLKRTGRLDEVLGKAKPTWTPDAKNLPVPQNELMYNSNLKQNPGYN</sequence>
<evidence type="ECO:0000256" key="1">
    <source>
        <dbReference type="ARBA" id="ARBA00004442"/>
    </source>
</evidence>
<dbReference type="InterPro" id="IPR012944">
    <property type="entry name" value="SusD_RagB_dom"/>
</dbReference>
<dbReference type="SUPFAM" id="SSF48452">
    <property type="entry name" value="TPR-like"/>
    <property type="match status" value="1"/>
</dbReference>
<dbReference type="STRING" id="743722.Sph21_0265"/>
<dbReference type="eggNOG" id="COG3193">
    <property type="taxonomic scope" value="Bacteria"/>
</dbReference>
<dbReference type="PATRIC" id="fig|743722.3.peg.286"/>
<keyword evidence="3" id="KW-0732">Signal</keyword>
<dbReference type="CDD" id="cd08977">
    <property type="entry name" value="SusD"/>
    <property type="match status" value="1"/>
</dbReference>
<dbReference type="PROSITE" id="PS51257">
    <property type="entry name" value="PROKAR_LIPOPROTEIN"/>
    <property type="match status" value="1"/>
</dbReference>
<dbReference type="EMBL" id="CP002584">
    <property type="protein sequence ID" value="ADZ76847.1"/>
    <property type="molecule type" value="Genomic_DNA"/>
</dbReference>
<keyword evidence="4" id="KW-0472">Membrane</keyword>
<reference evidence="8" key="1">
    <citation type="submission" date="2011-03" db="EMBL/GenBank/DDBJ databases">
        <title>Complete sequence of Sphingobacterium sp. 21.</title>
        <authorList>
            <consortium name="US DOE Joint Genome Institute"/>
            <person name="Lucas S."/>
            <person name="Copeland A."/>
            <person name="Lapidus A."/>
            <person name="Cheng J.-F."/>
            <person name="Goodwin L."/>
            <person name="Pitluck S."/>
            <person name="Davenport K."/>
            <person name="Detter J.C."/>
            <person name="Han C."/>
            <person name="Tapia R."/>
            <person name="Land M."/>
            <person name="Hauser L."/>
            <person name="Kyrpides N."/>
            <person name="Ivanova N."/>
            <person name="Ovchinnikova G."/>
            <person name="Pagani I."/>
            <person name="Siebers A.K."/>
            <person name="Allgaier M."/>
            <person name="Thelen M.P."/>
            <person name="Hugenholtz P."/>
            <person name="Woyke T."/>
        </authorList>
    </citation>
    <scope>NUCLEOTIDE SEQUENCE</scope>
    <source>
        <strain evidence="8">21</strain>
    </source>
</reference>
<comment type="similarity">
    <text evidence="2">Belongs to the SusD family.</text>
</comment>
<dbReference type="InterPro" id="IPR011990">
    <property type="entry name" value="TPR-like_helical_dom_sf"/>
</dbReference>
<accession>F4C136</accession>
<proteinExistence type="inferred from homology"/>
<dbReference type="HOGENOM" id="CLU_015553_3_1_10"/>
<evidence type="ECO:0000256" key="4">
    <source>
        <dbReference type="ARBA" id="ARBA00023136"/>
    </source>
</evidence>
<organism evidence="8">
    <name type="scientific">Sphingobacterium sp. (strain 21)</name>
    <dbReference type="NCBI Taxonomy" id="743722"/>
    <lineage>
        <taxon>Bacteria</taxon>
        <taxon>Pseudomonadati</taxon>
        <taxon>Bacteroidota</taxon>
        <taxon>Sphingobacteriia</taxon>
        <taxon>Sphingobacteriales</taxon>
        <taxon>Sphingobacteriaceae</taxon>
        <taxon>Sphingobacterium</taxon>
    </lineage>
</organism>
<evidence type="ECO:0000313" key="8">
    <source>
        <dbReference type="EMBL" id="ADZ76847.1"/>
    </source>
</evidence>
<keyword evidence="5" id="KW-0998">Cell outer membrane</keyword>